<evidence type="ECO:0000313" key="2">
    <source>
        <dbReference type="Proteomes" id="UP000050783"/>
    </source>
</evidence>
<dbReference type="Gene3D" id="2.40.50.100">
    <property type="match status" value="1"/>
</dbReference>
<dbReference type="GeneID" id="69258318"/>
<organism evidence="1 2">
    <name type="scientific">Ruegeria atlantica</name>
    <dbReference type="NCBI Taxonomy" id="81569"/>
    <lineage>
        <taxon>Bacteria</taxon>
        <taxon>Pseudomonadati</taxon>
        <taxon>Pseudomonadota</taxon>
        <taxon>Alphaproteobacteria</taxon>
        <taxon>Rhodobacterales</taxon>
        <taxon>Roseobacteraceae</taxon>
        <taxon>Ruegeria</taxon>
    </lineage>
</organism>
<sequence length="116" mass="12861">MIGATKTRAKHLSTVQRTTSGGIYVYCRIEVFNPDTLRRHGKSQLIEATEPGVLQSLHVAEGLVVNKGTLLMEFDTTQIESQLSQEQQRAFGLMARAQRLQAEIDGTQLTFSGKLI</sequence>
<dbReference type="RefSeq" id="WP_233493385.1">
    <property type="nucleotide sequence ID" value="NZ_CYPU01000024.1"/>
</dbReference>
<dbReference type="AlphaFoldDB" id="A0A0N7LQB0"/>
<name>A0A0N7LQB0_9RHOB</name>
<dbReference type="Proteomes" id="UP000050783">
    <property type="component" value="Unassembled WGS sequence"/>
</dbReference>
<evidence type="ECO:0000313" key="1">
    <source>
        <dbReference type="EMBL" id="CUH47516.1"/>
    </source>
</evidence>
<reference evidence="1 2" key="1">
    <citation type="submission" date="2015-09" db="EMBL/GenBank/DDBJ databases">
        <authorList>
            <consortium name="Swine Surveillance"/>
        </authorList>
    </citation>
    <scope>NUCLEOTIDE SEQUENCE [LARGE SCALE GENOMIC DNA]</scope>
    <source>
        <strain evidence="1 2">CECT 4292</strain>
    </source>
</reference>
<dbReference type="Gene3D" id="1.10.287.470">
    <property type="entry name" value="Helix hairpin bin"/>
    <property type="match status" value="1"/>
</dbReference>
<gene>
    <name evidence="1" type="ORF">RUA4292_01687</name>
</gene>
<dbReference type="EMBL" id="CYPU01000024">
    <property type="protein sequence ID" value="CUH47516.1"/>
    <property type="molecule type" value="Genomic_DNA"/>
</dbReference>
<proteinExistence type="predicted"/>
<protein>
    <submittedName>
        <fullName evidence="1">Type I secretion membrane fusion protein, HlyD family</fullName>
    </submittedName>
</protein>
<accession>A0A0N7LQB0</accession>